<accession>A0A5D3D545</accession>
<dbReference type="Proteomes" id="UP000321947">
    <property type="component" value="Unassembled WGS sequence"/>
</dbReference>
<gene>
    <name evidence="1" type="ORF">E5676_scaffold481G00100</name>
</gene>
<proteinExistence type="predicted"/>
<evidence type="ECO:0000313" key="2">
    <source>
        <dbReference type="Proteomes" id="UP000321947"/>
    </source>
</evidence>
<dbReference type="EMBL" id="SSTD01007548">
    <property type="protein sequence ID" value="TYK18673.1"/>
    <property type="molecule type" value="Genomic_DNA"/>
</dbReference>
<evidence type="ECO:0000313" key="1">
    <source>
        <dbReference type="EMBL" id="TYK18673.1"/>
    </source>
</evidence>
<comment type="caution">
    <text evidence="1">The sequence shown here is derived from an EMBL/GenBank/DDBJ whole genome shotgun (WGS) entry which is preliminary data.</text>
</comment>
<protein>
    <submittedName>
        <fullName evidence="1">NBS-LRR type resistance protein</fullName>
    </submittedName>
</protein>
<reference evidence="1 2" key="1">
    <citation type="submission" date="2019-08" db="EMBL/GenBank/DDBJ databases">
        <title>Draft genome sequences of two oriental melons (Cucumis melo L. var makuwa).</title>
        <authorList>
            <person name="Kwon S.-Y."/>
        </authorList>
    </citation>
    <scope>NUCLEOTIDE SEQUENCE [LARGE SCALE GENOMIC DNA]</scope>
    <source>
        <strain evidence="2">cv. Chang Bougi</strain>
        <tissue evidence="1">Leaf</tissue>
    </source>
</reference>
<organism evidence="1 2">
    <name type="scientific">Cucumis melo var. makuwa</name>
    <name type="common">Oriental melon</name>
    <dbReference type="NCBI Taxonomy" id="1194695"/>
    <lineage>
        <taxon>Eukaryota</taxon>
        <taxon>Viridiplantae</taxon>
        <taxon>Streptophyta</taxon>
        <taxon>Embryophyta</taxon>
        <taxon>Tracheophyta</taxon>
        <taxon>Spermatophyta</taxon>
        <taxon>Magnoliopsida</taxon>
        <taxon>eudicotyledons</taxon>
        <taxon>Gunneridae</taxon>
        <taxon>Pentapetalae</taxon>
        <taxon>rosids</taxon>
        <taxon>fabids</taxon>
        <taxon>Cucurbitales</taxon>
        <taxon>Cucurbitaceae</taxon>
        <taxon>Benincaseae</taxon>
        <taxon>Cucumis</taxon>
    </lineage>
</organism>
<name>A0A5D3D545_CUCMM</name>
<dbReference type="AlphaFoldDB" id="A0A5D3D545"/>
<sequence>MELERYIHKNGKISITIAPGAEKPISSHVVRFSNTISFATLSGSMFHKNTSRWSRALYRSNQGPTRQLDKSSLTTILEGPSHSYNVRMRSLNNEINQWTMWSCLEKHKLGLANLFHRWSQMRIPNPPQKVLNHSPRKRYAIPFWINDRTT</sequence>